<feature type="signal peptide" evidence="1">
    <location>
        <begin position="1"/>
        <end position="24"/>
    </location>
</feature>
<dbReference type="AlphaFoldDB" id="A0A5C4NFX3"/>
<protein>
    <submittedName>
        <fullName evidence="2">DUF3016 domain-containing protein</fullName>
    </submittedName>
</protein>
<gene>
    <name evidence="2" type="ORF">FHI69_26525</name>
</gene>
<reference evidence="2 3" key="1">
    <citation type="submission" date="2019-06" db="EMBL/GenBank/DDBJ databases">
        <title>Genome sequence of Janthinobacterium lividum UCD_MED1.</title>
        <authorList>
            <person name="De Leon M.E."/>
            <person name="Jospin G."/>
        </authorList>
    </citation>
    <scope>NUCLEOTIDE SEQUENCE [LARGE SCALE GENOMIC DNA]</scope>
    <source>
        <strain evidence="2 3">UCD_MED1</strain>
    </source>
</reference>
<feature type="chain" id="PRO_5022797083" evidence="1">
    <location>
        <begin position="25"/>
        <end position="180"/>
    </location>
</feature>
<proteinExistence type="predicted"/>
<evidence type="ECO:0000256" key="1">
    <source>
        <dbReference type="SAM" id="SignalP"/>
    </source>
</evidence>
<evidence type="ECO:0000313" key="2">
    <source>
        <dbReference type="EMBL" id="TNC72278.1"/>
    </source>
</evidence>
<dbReference type="InterPro" id="IPR021557">
    <property type="entry name" value="DUF3016"/>
</dbReference>
<dbReference type="Proteomes" id="UP000305681">
    <property type="component" value="Unassembled WGS sequence"/>
</dbReference>
<name>A0A5C4NFX3_9BURK</name>
<keyword evidence="1" id="KW-0732">Signal</keyword>
<dbReference type="RefSeq" id="WP_139092603.1">
    <property type="nucleotide sequence ID" value="NZ_VDGE01000017.1"/>
</dbReference>
<accession>A0A5C4NFX3</accession>
<comment type="caution">
    <text evidence="2">The sequence shown here is derived from an EMBL/GenBank/DDBJ whole genome shotgun (WGS) entry which is preliminary data.</text>
</comment>
<organism evidence="2 3">
    <name type="scientific">Janthinobacterium lividum</name>
    <dbReference type="NCBI Taxonomy" id="29581"/>
    <lineage>
        <taxon>Bacteria</taxon>
        <taxon>Pseudomonadati</taxon>
        <taxon>Pseudomonadota</taxon>
        <taxon>Betaproteobacteria</taxon>
        <taxon>Burkholderiales</taxon>
        <taxon>Oxalobacteraceae</taxon>
        <taxon>Janthinobacterium</taxon>
    </lineage>
</organism>
<dbReference type="Pfam" id="PF11454">
    <property type="entry name" value="DUF3016"/>
    <property type="match status" value="1"/>
</dbReference>
<dbReference type="EMBL" id="VDGE01000017">
    <property type="protein sequence ID" value="TNC72278.1"/>
    <property type="molecule type" value="Genomic_DNA"/>
</dbReference>
<evidence type="ECO:0000313" key="3">
    <source>
        <dbReference type="Proteomes" id="UP000305681"/>
    </source>
</evidence>
<sequence length="180" mass="20432">MRISIATKTWVAAVMLVASSSAFAGVEVNFSKPEEFSDLPFKPRDRQDVLKGLEEHFQFLGKRLRPGQELKIEVTDVDMAGREEPGRHGGRDLRVLNGQSDWPRMRVRYVLEQNGKVIASGESAMSDMAYLQRLNRYSSGDALRYEKQLIDDWFKSTFDITPKGRSNPVRSLTPLQVQGK</sequence>